<accession>A0A839F434</accession>
<dbReference type="SUPFAM" id="SSF51126">
    <property type="entry name" value="Pectin lyase-like"/>
    <property type="match status" value="1"/>
</dbReference>
<sequence>MKSRWALPALKQTHLATAAAATLAMVIHDAGATVRHVDNCNSDGAPGTLGYEIVHADAGDTIDLTDLTCGRISTLGFSVFKDVNLIGPGRDALILDGHLDYRVFTISAGVRFSASELTIANGVDRSDDAEGGCIASYGHVDLTNVVVTNCFASGQSSGRGGGIRAQSLTLVRSVVSGNLAYGRIALGGGVALFGGDLVMHDSIVSGNEARSAPGPVLDSFGGGVVVGSNYERAEISGSTISGNRAAIAAGMKFQSSMPYVSSLSMINSTVSGNIAEKLVGGVYSSMYTSIHASTIAFNTAGYASDTNGESVYAGLHVADAPVNVSATIISNNAAGGMPSDFSVSGKGLFLIVEWNIIQSSNVLTPPGNPVDPMLRPLAFNGGPTPTHAIAAGSAAIDAGPWGGTGTLFDQRGQGFYRRVGAEQDIGAYEYQGDSVFADGFDPGSSPMR</sequence>
<dbReference type="InterPro" id="IPR059226">
    <property type="entry name" value="Choice_anch_Q_dom"/>
</dbReference>
<evidence type="ECO:0000313" key="2">
    <source>
        <dbReference type="EMBL" id="MBA8888298.1"/>
    </source>
</evidence>
<dbReference type="AlphaFoldDB" id="A0A839F434"/>
<dbReference type="InterPro" id="IPR012334">
    <property type="entry name" value="Pectin_lyas_fold"/>
</dbReference>
<evidence type="ECO:0000313" key="3">
    <source>
        <dbReference type="Proteomes" id="UP000550401"/>
    </source>
</evidence>
<dbReference type="NCBIfam" id="NF041518">
    <property type="entry name" value="choice_anch_Q"/>
    <property type="match status" value="1"/>
</dbReference>
<protein>
    <recommendedName>
        <fullName evidence="4">Parallel beta helix pectate lyase-like protein</fullName>
    </recommendedName>
</protein>
<dbReference type="InterPro" id="IPR011050">
    <property type="entry name" value="Pectin_lyase_fold/virulence"/>
</dbReference>
<keyword evidence="3" id="KW-1185">Reference proteome</keyword>
<keyword evidence="1" id="KW-0732">Signal</keyword>
<feature type="chain" id="PRO_5032735000" description="Parallel beta helix pectate lyase-like protein" evidence="1">
    <location>
        <begin position="21"/>
        <end position="448"/>
    </location>
</feature>
<proteinExistence type="predicted"/>
<dbReference type="EMBL" id="JACGXL010000003">
    <property type="protein sequence ID" value="MBA8888298.1"/>
    <property type="molecule type" value="Genomic_DNA"/>
</dbReference>
<evidence type="ECO:0008006" key="4">
    <source>
        <dbReference type="Google" id="ProtNLM"/>
    </source>
</evidence>
<comment type="caution">
    <text evidence="2">The sequence shown here is derived from an EMBL/GenBank/DDBJ whole genome shotgun (WGS) entry which is preliminary data.</text>
</comment>
<dbReference type="Gene3D" id="2.160.20.10">
    <property type="entry name" value="Single-stranded right-handed beta-helix, Pectin lyase-like"/>
    <property type="match status" value="1"/>
</dbReference>
<evidence type="ECO:0000256" key="1">
    <source>
        <dbReference type="SAM" id="SignalP"/>
    </source>
</evidence>
<dbReference type="Proteomes" id="UP000550401">
    <property type="component" value="Unassembled WGS sequence"/>
</dbReference>
<dbReference type="RefSeq" id="WP_182531346.1">
    <property type="nucleotide sequence ID" value="NZ_JACGXL010000003.1"/>
</dbReference>
<organism evidence="2 3">
    <name type="scientific">Dokdonella fugitiva</name>
    <dbReference type="NCBI Taxonomy" id="328517"/>
    <lineage>
        <taxon>Bacteria</taxon>
        <taxon>Pseudomonadati</taxon>
        <taxon>Pseudomonadota</taxon>
        <taxon>Gammaproteobacteria</taxon>
        <taxon>Lysobacterales</taxon>
        <taxon>Rhodanobacteraceae</taxon>
        <taxon>Dokdonella</taxon>
    </lineage>
</organism>
<name>A0A839F434_9GAMM</name>
<feature type="signal peptide" evidence="1">
    <location>
        <begin position="1"/>
        <end position="20"/>
    </location>
</feature>
<reference evidence="2 3" key="1">
    <citation type="submission" date="2020-07" db="EMBL/GenBank/DDBJ databases">
        <title>Genomic Encyclopedia of Type Strains, Phase IV (KMG-V): Genome sequencing to study the core and pangenomes of soil and plant-associated prokaryotes.</title>
        <authorList>
            <person name="Whitman W."/>
        </authorList>
    </citation>
    <scope>NUCLEOTIDE SEQUENCE [LARGE SCALE GENOMIC DNA]</scope>
    <source>
        <strain evidence="2 3">RH2WT43</strain>
    </source>
</reference>
<gene>
    <name evidence="2" type="ORF">FHW12_002522</name>
</gene>